<protein>
    <recommendedName>
        <fullName evidence="4">Integral membrane protein</fullName>
    </recommendedName>
</protein>
<organism evidence="2 3">
    <name type="scientific">Gulosibacter molinativorax</name>
    <dbReference type="NCBI Taxonomy" id="256821"/>
    <lineage>
        <taxon>Bacteria</taxon>
        <taxon>Bacillati</taxon>
        <taxon>Actinomycetota</taxon>
        <taxon>Actinomycetes</taxon>
        <taxon>Micrococcales</taxon>
        <taxon>Microbacteriaceae</taxon>
        <taxon>Gulosibacter</taxon>
    </lineage>
</organism>
<keyword evidence="1" id="KW-0472">Membrane</keyword>
<reference evidence="2" key="2">
    <citation type="journal article" date="2022" name="Sci. Rep.">
        <title>In silico prediction of the enzymes involved in the degradation of the herbicide molinate by Gulosibacter molinativorax ON4T.</title>
        <authorList>
            <person name="Lopes A.R."/>
            <person name="Bunin E."/>
            <person name="Viana A.T."/>
            <person name="Froufe H."/>
            <person name="Munoz-Merida A."/>
            <person name="Pinho D."/>
            <person name="Figueiredo J."/>
            <person name="Barroso C."/>
            <person name="Vaz-Moreira I."/>
            <person name="Bellanger X."/>
            <person name="Egas C."/>
            <person name="Nunes O.C."/>
        </authorList>
    </citation>
    <scope>NUCLEOTIDE SEQUENCE</scope>
    <source>
        <strain evidence="2">ON4</strain>
    </source>
</reference>
<proteinExistence type="predicted"/>
<evidence type="ECO:0008006" key="4">
    <source>
        <dbReference type="Google" id="ProtNLM"/>
    </source>
</evidence>
<dbReference type="EMBL" id="PXVD01000013">
    <property type="protein sequence ID" value="MDJ1371506.1"/>
    <property type="molecule type" value="Genomic_DNA"/>
</dbReference>
<keyword evidence="3" id="KW-1185">Reference proteome</keyword>
<dbReference type="Proteomes" id="UP001170379">
    <property type="component" value="Unassembled WGS sequence"/>
</dbReference>
<feature type="transmembrane region" description="Helical" evidence="1">
    <location>
        <begin position="124"/>
        <end position="144"/>
    </location>
</feature>
<name>A0ABT7CA40_9MICO</name>
<evidence type="ECO:0000313" key="3">
    <source>
        <dbReference type="Proteomes" id="UP001170379"/>
    </source>
</evidence>
<keyword evidence="1" id="KW-0812">Transmembrane</keyword>
<reference evidence="2" key="1">
    <citation type="submission" date="2018-03" db="EMBL/GenBank/DDBJ databases">
        <authorList>
            <person name="Nunes O.C."/>
            <person name="Lopes A.R."/>
            <person name="Froufe H."/>
            <person name="Munoz-Merida A."/>
            <person name="Barroso C."/>
            <person name="Egas C."/>
        </authorList>
    </citation>
    <scope>NUCLEOTIDE SEQUENCE</scope>
    <source>
        <strain evidence="2">ON4</strain>
    </source>
</reference>
<feature type="transmembrane region" description="Helical" evidence="1">
    <location>
        <begin position="12"/>
        <end position="31"/>
    </location>
</feature>
<evidence type="ECO:0000313" key="2">
    <source>
        <dbReference type="EMBL" id="MDJ1371506.1"/>
    </source>
</evidence>
<feature type="transmembrane region" description="Helical" evidence="1">
    <location>
        <begin position="43"/>
        <end position="61"/>
    </location>
</feature>
<accession>A0ABT7CA40</accession>
<dbReference type="RefSeq" id="WP_026936744.1">
    <property type="nucleotide sequence ID" value="NZ_CP028426.1"/>
</dbReference>
<evidence type="ECO:0000256" key="1">
    <source>
        <dbReference type="SAM" id="Phobius"/>
    </source>
</evidence>
<gene>
    <name evidence="2" type="ORF">C7K25_09025</name>
</gene>
<keyword evidence="1" id="KW-1133">Transmembrane helix</keyword>
<comment type="caution">
    <text evidence="2">The sequence shown here is derived from an EMBL/GenBank/DDBJ whole genome shotgun (WGS) entry which is preliminary data.</text>
</comment>
<feature type="transmembrane region" description="Helical" evidence="1">
    <location>
        <begin position="150"/>
        <end position="173"/>
    </location>
</feature>
<sequence>MTSRDETTARGPLTLIRGWALAIIATVPAAALHGGVDGHPPSAVSLLVATTIAAAICVPLVGKKFTRLRSGAAILASQALFHTFFSFAGTGQVTVSGEGTGQSHHGMHGPIDITVTGSGHETTAWMIAAHAVAAFITVGLVWYGETLLRGILGAVQTVFAGITSLAGIARATFATPRPRRLVILGSEPRLIASRVADLMQRRGPPVCA</sequence>